<organism evidence="1 2">
    <name type="scientific">Merismopedia glauca CCAP 1448/3</name>
    <dbReference type="NCBI Taxonomy" id="1296344"/>
    <lineage>
        <taxon>Bacteria</taxon>
        <taxon>Bacillati</taxon>
        <taxon>Cyanobacteriota</taxon>
        <taxon>Cyanophyceae</taxon>
        <taxon>Synechococcales</taxon>
        <taxon>Merismopediaceae</taxon>
        <taxon>Merismopedia</taxon>
    </lineage>
</organism>
<reference evidence="1 2" key="1">
    <citation type="submission" date="2018-02" db="EMBL/GenBank/DDBJ databases">
        <authorList>
            <person name="Cohen D.B."/>
            <person name="Kent A.D."/>
        </authorList>
    </citation>
    <scope>NUCLEOTIDE SEQUENCE [LARGE SCALE GENOMIC DNA]</scope>
    <source>
        <strain evidence="1 2">CCAP 1448/3</strain>
    </source>
</reference>
<dbReference type="OrthoDB" id="527512at2"/>
<accession>A0A2T1C8L1</accession>
<reference evidence="1 2" key="2">
    <citation type="submission" date="2018-03" db="EMBL/GenBank/DDBJ databases">
        <title>The ancient ancestry and fast evolution of plastids.</title>
        <authorList>
            <person name="Moore K.R."/>
            <person name="Magnabosco C."/>
            <person name="Momper L."/>
            <person name="Gold D.A."/>
            <person name="Bosak T."/>
            <person name="Fournier G.P."/>
        </authorList>
    </citation>
    <scope>NUCLEOTIDE SEQUENCE [LARGE SCALE GENOMIC DNA]</scope>
    <source>
        <strain evidence="1 2">CCAP 1448/3</strain>
    </source>
</reference>
<dbReference type="AlphaFoldDB" id="A0A2T1C8L1"/>
<gene>
    <name evidence="1" type="ORF">C7B64_03245</name>
</gene>
<dbReference type="EMBL" id="PVWJ01000010">
    <property type="protein sequence ID" value="PSB04584.1"/>
    <property type="molecule type" value="Genomic_DNA"/>
</dbReference>
<evidence type="ECO:0000313" key="1">
    <source>
        <dbReference type="EMBL" id="PSB04584.1"/>
    </source>
</evidence>
<name>A0A2T1C8L1_9CYAN</name>
<keyword evidence="2" id="KW-1185">Reference proteome</keyword>
<evidence type="ECO:0000313" key="2">
    <source>
        <dbReference type="Proteomes" id="UP000238762"/>
    </source>
</evidence>
<proteinExistence type="predicted"/>
<dbReference type="Proteomes" id="UP000238762">
    <property type="component" value="Unassembled WGS sequence"/>
</dbReference>
<dbReference type="RefSeq" id="WP_106287217.1">
    <property type="nucleotide sequence ID" value="NZ_CAWNTC010000177.1"/>
</dbReference>
<protein>
    <submittedName>
        <fullName evidence="1">Uncharacterized protein</fullName>
    </submittedName>
</protein>
<comment type="caution">
    <text evidence="1">The sequence shown here is derived from an EMBL/GenBank/DDBJ whole genome shotgun (WGS) entry which is preliminary data.</text>
</comment>
<sequence length="83" mass="9556">MSQITVQCRLVATEATRRCLWELMAIQNTPLINELLQQISLQDDFETWRSQAKLPSGTVERICQPLKSDPRFIGQPSRFYTSA</sequence>